<evidence type="ECO:0000313" key="1">
    <source>
        <dbReference type="EMBL" id="QWM91325.1"/>
    </source>
</evidence>
<keyword evidence="2" id="KW-1185">Reference proteome</keyword>
<dbReference type="Proteomes" id="UP000828011">
    <property type="component" value="Segment"/>
</dbReference>
<sequence length="92" mass="10851">MERQSKEDSLALWEFEKNNTKRLGSNISEELRELMEVADKKINDYSLTYNEFLDDILEGLAKLKDTDNIETRRLQIKGLYNCLTNKYIEDGE</sequence>
<dbReference type="EMBL" id="MZ130499">
    <property type="protein sequence ID" value="QWM91325.1"/>
    <property type="molecule type" value="Genomic_DNA"/>
</dbReference>
<name>A0AAE7S3N0_9CAUD</name>
<organism evidence="1 2">
    <name type="scientific">uncultured phage cr35_1</name>
    <dbReference type="NCBI Taxonomy" id="2986408"/>
    <lineage>
        <taxon>Viruses</taxon>
        <taxon>Duplodnaviria</taxon>
        <taxon>Heunggongvirae</taxon>
        <taxon>Uroviricota</taxon>
        <taxon>Caudoviricetes</taxon>
        <taxon>Crassvirales</taxon>
        <taxon>Suoliviridae</taxon>
        <taxon>Bearivirinae</taxon>
        <taxon>Afonbuvirus</taxon>
        <taxon>Afonbuvirus coli</taxon>
    </lineage>
</organism>
<protein>
    <submittedName>
        <fullName evidence="1">Uncharacterized protein</fullName>
    </submittedName>
</protein>
<dbReference type="GeneID" id="75687778"/>
<dbReference type="KEGG" id="vg:75687778"/>
<accession>A0AAE7S3N0</accession>
<reference evidence="1 2" key="1">
    <citation type="submission" date="2021-04" db="EMBL/GenBank/DDBJ databases">
        <authorList>
            <person name="Shkoporov A.N."/>
            <person name="Stockdale S.R."/>
            <person name="Guerin E."/>
            <person name="Ross R.P."/>
            <person name="Hill C."/>
        </authorList>
    </citation>
    <scope>NUCLEOTIDE SEQUENCE [LARGE SCALE GENOMIC DNA]</scope>
    <source>
        <strain evidence="2">cr35_1</strain>
    </source>
</reference>
<evidence type="ECO:0000313" key="2">
    <source>
        <dbReference type="Proteomes" id="UP000828011"/>
    </source>
</evidence>
<dbReference type="RefSeq" id="YP_010510265.1">
    <property type="nucleotide sequence ID" value="NC_067217.1"/>
</dbReference>
<proteinExistence type="predicted"/>
<gene>
    <name evidence="1" type="primary">gp_77148</name>
</gene>